<evidence type="ECO:0000256" key="6">
    <source>
        <dbReference type="SAM" id="Phobius"/>
    </source>
</evidence>
<evidence type="ECO:0000313" key="9">
    <source>
        <dbReference type="Proteomes" id="UP000494203"/>
    </source>
</evidence>
<feature type="transmembrane region" description="Helical" evidence="6">
    <location>
        <begin position="55"/>
        <end position="73"/>
    </location>
</feature>
<gene>
    <name evidence="8" type="ORF">LMG26788_04606</name>
</gene>
<organism evidence="8 9">
    <name type="scientific">Achromobacter pulmonis</name>
    <dbReference type="NCBI Taxonomy" id="1389932"/>
    <lineage>
        <taxon>Bacteria</taxon>
        <taxon>Pseudomonadati</taxon>
        <taxon>Pseudomonadota</taxon>
        <taxon>Betaproteobacteria</taxon>
        <taxon>Burkholderiales</taxon>
        <taxon>Alcaligenaceae</taxon>
        <taxon>Achromobacter</taxon>
    </lineage>
</organism>
<feature type="transmembrane region" description="Helical" evidence="6">
    <location>
        <begin position="6"/>
        <end position="24"/>
    </location>
</feature>
<keyword evidence="3 6" id="KW-0812">Transmembrane</keyword>
<keyword evidence="9" id="KW-1185">Reference proteome</keyword>
<evidence type="ECO:0000256" key="4">
    <source>
        <dbReference type="ARBA" id="ARBA00022989"/>
    </source>
</evidence>
<evidence type="ECO:0000313" key="8">
    <source>
        <dbReference type="EMBL" id="CAB3907475.1"/>
    </source>
</evidence>
<dbReference type="Proteomes" id="UP000494203">
    <property type="component" value="Unassembled WGS sequence"/>
</dbReference>
<dbReference type="Gene3D" id="1.20.81.30">
    <property type="entry name" value="Type II secretion system (T2SS), domain F"/>
    <property type="match status" value="1"/>
</dbReference>
<feature type="transmembrane region" description="Helical" evidence="6">
    <location>
        <begin position="222"/>
        <end position="241"/>
    </location>
</feature>
<name>A0A6S7EJE7_9BURK</name>
<evidence type="ECO:0000256" key="1">
    <source>
        <dbReference type="ARBA" id="ARBA00004651"/>
    </source>
</evidence>
<keyword evidence="4 6" id="KW-1133">Transmembrane helix</keyword>
<reference evidence="8 9" key="1">
    <citation type="submission" date="2020-04" db="EMBL/GenBank/DDBJ databases">
        <authorList>
            <person name="De Canck E."/>
        </authorList>
    </citation>
    <scope>NUCLEOTIDE SEQUENCE [LARGE SCALE GENOMIC DNA]</scope>
    <source>
        <strain evidence="8 9">LMG 26788</strain>
    </source>
</reference>
<accession>A0A6S7EJE7</accession>
<evidence type="ECO:0000256" key="2">
    <source>
        <dbReference type="ARBA" id="ARBA00022475"/>
    </source>
</evidence>
<dbReference type="Pfam" id="PF00482">
    <property type="entry name" value="T2SSF"/>
    <property type="match status" value="1"/>
</dbReference>
<sequence length="281" mass="31099">MTWLAAAGAMVCVMLLAWWSQRWLRPGLRRYRERYTQEVRGRLDELFLFVDPTRLWVGAVALASLAAATAFMLTSSGAGALLAGAAAWRAPRLLAAALWRRRVRRFEQQLPMALLMLASALRAGVALTPALRRVVDQGGGPLAQEFGLMLREQRLGVPWDEALEHLNMRMPAESTLLVVAAMRIAARTGGNLAEALDSIAHTLQARLRLQGRVRALTSQGRLQAWIMGALPLLLLAVLDWLEPDAMAPLWHTPQGWAVLALVATLEVLGLWLIWRIVQVDV</sequence>
<dbReference type="RefSeq" id="WP_175141718.1">
    <property type="nucleotide sequence ID" value="NZ_CADIKZ010000015.1"/>
</dbReference>
<feature type="transmembrane region" description="Helical" evidence="6">
    <location>
        <begin position="253"/>
        <end position="274"/>
    </location>
</feature>
<dbReference type="InterPro" id="IPR042094">
    <property type="entry name" value="T2SS_GspF_sf"/>
</dbReference>
<dbReference type="InterPro" id="IPR018076">
    <property type="entry name" value="T2SS_GspF_dom"/>
</dbReference>
<feature type="domain" description="Type II secretion system protein GspF" evidence="7">
    <location>
        <begin position="114"/>
        <end position="238"/>
    </location>
</feature>
<keyword evidence="2" id="KW-1003">Cell membrane</keyword>
<protein>
    <recommendedName>
        <fullName evidence="7">Type II secretion system protein GspF domain-containing protein</fullName>
    </recommendedName>
</protein>
<dbReference type="PANTHER" id="PTHR35007:SF1">
    <property type="entry name" value="PILUS ASSEMBLY PROTEIN"/>
    <property type="match status" value="1"/>
</dbReference>
<proteinExistence type="predicted"/>
<dbReference type="EMBL" id="CADIKZ010000015">
    <property type="protein sequence ID" value="CAB3907475.1"/>
    <property type="molecule type" value="Genomic_DNA"/>
</dbReference>
<dbReference type="AlphaFoldDB" id="A0A6S7EJE7"/>
<comment type="subcellular location">
    <subcellularLocation>
        <location evidence="1">Cell membrane</location>
        <topology evidence="1">Multi-pass membrane protein</topology>
    </subcellularLocation>
</comment>
<dbReference type="PANTHER" id="PTHR35007">
    <property type="entry name" value="INTEGRAL MEMBRANE PROTEIN-RELATED"/>
    <property type="match status" value="1"/>
</dbReference>
<dbReference type="GO" id="GO:0005886">
    <property type="term" value="C:plasma membrane"/>
    <property type="evidence" value="ECO:0007669"/>
    <property type="project" value="UniProtKB-SubCell"/>
</dbReference>
<keyword evidence="5 6" id="KW-0472">Membrane</keyword>
<evidence type="ECO:0000256" key="3">
    <source>
        <dbReference type="ARBA" id="ARBA00022692"/>
    </source>
</evidence>
<evidence type="ECO:0000259" key="7">
    <source>
        <dbReference type="Pfam" id="PF00482"/>
    </source>
</evidence>
<evidence type="ECO:0000256" key="5">
    <source>
        <dbReference type="ARBA" id="ARBA00023136"/>
    </source>
</evidence>